<feature type="chain" id="PRO_5030730852" description="Lipoprotein" evidence="1">
    <location>
        <begin position="19"/>
        <end position="77"/>
    </location>
</feature>
<name>A0A7X6DHM6_9BURK</name>
<accession>A0A7X6DHM6</accession>
<dbReference type="AlphaFoldDB" id="A0A7X6DHM6"/>
<proteinExistence type="predicted"/>
<evidence type="ECO:0000313" key="3">
    <source>
        <dbReference type="Proteomes" id="UP000521868"/>
    </source>
</evidence>
<evidence type="ECO:0000256" key="1">
    <source>
        <dbReference type="SAM" id="SignalP"/>
    </source>
</evidence>
<reference evidence="2 3" key="1">
    <citation type="journal article" date="2020" name="Nature">
        <title>Bacterial chemolithoautotrophy via manganese oxidation.</title>
        <authorList>
            <person name="Yu H."/>
            <person name="Leadbetter J.R."/>
        </authorList>
    </citation>
    <scope>NUCLEOTIDE SEQUENCE [LARGE SCALE GENOMIC DNA]</scope>
    <source>
        <strain evidence="2 3">RBP-1</strain>
    </source>
</reference>
<evidence type="ECO:0008006" key="4">
    <source>
        <dbReference type="Google" id="ProtNLM"/>
    </source>
</evidence>
<sequence length="77" mass="8317">MKPRITIIFLAAGLAALAGCTEKPQTLESGVKVDSAAFQGTGYPFAAAGWKQGEKASWEQQLKTRTVNGQNEYTKVR</sequence>
<gene>
    <name evidence="2" type="ORF">RAMLITH_15370</name>
</gene>
<dbReference type="EMBL" id="VTOX01000005">
    <property type="protein sequence ID" value="NKE67203.1"/>
    <property type="molecule type" value="Genomic_DNA"/>
</dbReference>
<dbReference type="RefSeq" id="WP_168108330.1">
    <property type="nucleotide sequence ID" value="NZ_VTOX01000005.1"/>
</dbReference>
<feature type="signal peptide" evidence="1">
    <location>
        <begin position="1"/>
        <end position="18"/>
    </location>
</feature>
<comment type="caution">
    <text evidence="2">The sequence shown here is derived from an EMBL/GenBank/DDBJ whole genome shotgun (WGS) entry which is preliminary data.</text>
</comment>
<protein>
    <recommendedName>
        <fullName evidence="4">Lipoprotein</fullName>
    </recommendedName>
</protein>
<keyword evidence="3" id="KW-1185">Reference proteome</keyword>
<dbReference type="Proteomes" id="UP000521868">
    <property type="component" value="Unassembled WGS sequence"/>
</dbReference>
<evidence type="ECO:0000313" key="2">
    <source>
        <dbReference type="EMBL" id="NKE67203.1"/>
    </source>
</evidence>
<dbReference type="PROSITE" id="PS51257">
    <property type="entry name" value="PROKAR_LIPOPROTEIN"/>
    <property type="match status" value="1"/>
</dbReference>
<keyword evidence="1" id="KW-0732">Signal</keyword>
<organism evidence="2 3">
    <name type="scientific">Ramlibacter lithotrophicus</name>
    <dbReference type="NCBI Taxonomy" id="2606681"/>
    <lineage>
        <taxon>Bacteria</taxon>
        <taxon>Pseudomonadati</taxon>
        <taxon>Pseudomonadota</taxon>
        <taxon>Betaproteobacteria</taxon>
        <taxon>Burkholderiales</taxon>
        <taxon>Comamonadaceae</taxon>
        <taxon>Ramlibacter</taxon>
    </lineage>
</organism>